<sequence>MAHTPFHPLFRPPFRPRSAPLESYMPSPSQGRNPWARRCAALALALLVPLSATACRSASEPSAAPERLSRSDAQASLASHPVETRTRIRRVHGRLPDPRRKAVRTQVGAVVDRWWDAAYLGGTYPRSSFPSAFPGFTDAAEQRARADKALLTNQTRAPHVDAVTPRRRTVSLDILATRGRARSVTAHVLLRFDSTGERPATTTVRGRLFLTHKRGAWRIFGYDLAKGSTR</sequence>
<protein>
    <submittedName>
        <fullName evidence="2">Unannotated protein</fullName>
    </submittedName>
</protein>
<reference evidence="2" key="1">
    <citation type="submission" date="2020-05" db="EMBL/GenBank/DDBJ databases">
        <authorList>
            <person name="Chiriac C."/>
            <person name="Salcher M."/>
            <person name="Ghai R."/>
            <person name="Kavagutti S V."/>
        </authorList>
    </citation>
    <scope>NUCLEOTIDE SEQUENCE</scope>
</reference>
<dbReference type="AlphaFoldDB" id="A0A6J7IVG4"/>
<feature type="region of interest" description="Disordered" evidence="1">
    <location>
        <begin position="1"/>
        <end position="31"/>
    </location>
</feature>
<proteinExistence type="predicted"/>
<evidence type="ECO:0000256" key="1">
    <source>
        <dbReference type="SAM" id="MobiDB-lite"/>
    </source>
</evidence>
<feature type="region of interest" description="Disordered" evidence="1">
    <location>
        <begin position="60"/>
        <end position="86"/>
    </location>
</feature>
<name>A0A6J7IVG4_9ZZZZ</name>
<dbReference type="EMBL" id="CAFBMW010000009">
    <property type="protein sequence ID" value="CAB4934740.1"/>
    <property type="molecule type" value="Genomic_DNA"/>
</dbReference>
<organism evidence="2">
    <name type="scientific">freshwater metagenome</name>
    <dbReference type="NCBI Taxonomy" id="449393"/>
    <lineage>
        <taxon>unclassified sequences</taxon>
        <taxon>metagenomes</taxon>
        <taxon>ecological metagenomes</taxon>
    </lineage>
</organism>
<gene>
    <name evidence="2" type="ORF">UFOPK3662_01460</name>
</gene>
<evidence type="ECO:0000313" key="2">
    <source>
        <dbReference type="EMBL" id="CAB4934740.1"/>
    </source>
</evidence>
<accession>A0A6J7IVG4</accession>